<evidence type="ECO:0008006" key="4">
    <source>
        <dbReference type="Google" id="ProtNLM"/>
    </source>
</evidence>
<evidence type="ECO:0000256" key="1">
    <source>
        <dbReference type="SAM" id="Phobius"/>
    </source>
</evidence>
<gene>
    <name evidence="2" type="ORF">SAMN05421854_10480</name>
</gene>
<dbReference type="Pfam" id="PF12028">
    <property type="entry name" value="DUF3515"/>
    <property type="match status" value="1"/>
</dbReference>
<evidence type="ECO:0000313" key="3">
    <source>
        <dbReference type="Proteomes" id="UP000199137"/>
    </source>
</evidence>
<dbReference type="InterPro" id="IPR021903">
    <property type="entry name" value="DUF3515"/>
</dbReference>
<dbReference type="OrthoDB" id="4422435at2"/>
<evidence type="ECO:0000313" key="2">
    <source>
        <dbReference type="EMBL" id="SFP10438.1"/>
    </source>
</evidence>
<accession>A0A1I5MLG4</accession>
<protein>
    <recommendedName>
        <fullName evidence="4">DUF3515 domain-containing protein</fullName>
    </recommendedName>
</protein>
<keyword evidence="1" id="KW-0472">Membrane</keyword>
<keyword evidence="1" id="KW-1133">Transmembrane helix</keyword>
<keyword evidence="1" id="KW-0812">Transmembrane</keyword>
<dbReference type="RefSeq" id="WP_093573919.1">
    <property type="nucleotide sequence ID" value="NZ_FOWC01000004.1"/>
</dbReference>
<reference evidence="2 3" key="1">
    <citation type="submission" date="2016-10" db="EMBL/GenBank/DDBJ databases">
        <authorList>
            <person name="de Groot N.N."/>
        </authorList>
    </citation>
    <scope>NUCLEOTIDE SEQUENCE [LARGE SCALE GENOMIC DNA]</scope>
    <source>
        <strain evidence="2 3">DSM 44637</strain>
    </source>
</reference>
<organism evidence="2 3">
    <name type="scientific">Amycolatopsis rubida</name>
    <dbReference type="NCBI Taxonomy" id="112413"/>
    <lineage>
        <taxon>Bacteria</taxon>
        <taxon>Bacillati</taxon>
        <taxon>Actinomycetota</taxon>
        <taxon>Actinomycetes</taxon>
        <taxon>Pseudonocardiales</taxon>
        <taxon>Pseudonocardiaceae</taxon>
        <taxon>Amycolatopsis</taxon>
    </lineage>
</organism>
<feature type="transmembrane region" description="Helical" evidence="1">
    <location>
        <begin position="12"/>
        <end position="33"/>
    </location>
</feature>
<dbReference type="STRING" id="112413.SAMN05421854_10480"/>
<dbReference type="AlphaFoldDB" id="A0A1I5MLG4"/>
<sequence>MADTDTGAPPKVVLVTASLLVAALAVAVAVVALTKSSSGQPDPNQPLALVSVPAPRAGSADCAKVIAGVPATLTSNGKELSPRTLAEPAPKATVAWGEPDPVVLRCGLERPPELTPTAQLRVVDKVQWLQIEQGGSATWYAVDRPVYLALTVPANAGTGPLQAVSDAIAAKLPVKPLQF</sequence>
<name>A0A1I5MLG4_9PSEU</name>
<proteinExistence type="predicted"/>
<dbReference type="EMBL" id="FOWC01000004">
    <property type="protein sequence ID" value="SFP10438.1"/>
    <property type="molecule type" value="Genomic_DNA"/>
</dbReference>
<dbReference type="Proteomes" id="UP000199137">
    <property type="component" value="Unassembled WGS sequence"/>
</dbReference>